<evidence type="ECO:0000313" key="2">
    <source>
        <dbReference type="EMBL" id="KAK0597501.1"/>
    </source>
</evidence>
<dbReference type="EMBL" id="JAUESC010000004">
    <property type="protein sequence ID" value="KAK0597501.1"/>
    <property type="molecule type" value="Genomic_DNA"/>
</dbReference>
<accession>A0AA39SR47</accession>
<protein>
    <submittedName>
        <fullName evidence="2">Uncharacterized protein</fullName>
    </submittedName>
</protein>
<feature type="compositionally biased region" description="Acidic residues" evidence="1">
    <location>
        <begin position="1"/>
        <end position="17"/>
    </location>
</feature>
<dbReference type="Proteomes" id="UP001168877">
    <property type="component" value="Unassembled WGS sequence"/>
</dbReference>
<evidence type="ECO:0000313" key="3">
    <source>
        <dbReference type="Proteomes" id="UP001168877"/>
    </source>
</evidence>
<keyword evidence="3" id="KW-1185">Reference proteome</keyword>
<reference evidence="2" key="1">
    <citation type="journal article" date="2022" name="Plant J.">
        <title>Strategies of tolerance reflected in two North American maple genomes.</title>
        <authorList>
            <person name="McEvoy S.L."/>
            <person name="Sezen U.U."/>
            <person name="Trouern-Trend A."/>
            <person name="McMahon S.M."/>
            <person name="Schaberg P.G."/>
            <person name="Yang J."/>
            <person name="Wegrzyn J.L."/>
            <person name="Swenson N.G."/>
        </authorList>
    </citation>
    <scope>NUCLEOTIDE SEQUENCE</scope>
    <source>
        <strain evidence="2">NS2018</strain>
    </source>
</reference>
<gene>
    <name evidence="2" type="ORF">LWI29_025983</name>
</gene>
<feature type="region of interest" description="Disordered" evidence="1">
    <location>
        <begin position="1"/>
        <end position="32"/>
    </location>
</feature>
<dbReference type="AlphaFoldDB" id="A0AA39SR47"/>
<sequence length="215" mass="23618">MDNDSSVTDEEGEEEVLTQEPSQQQDSIAVRRPRREIRKPARFVDMVAYALPIVNDDVPSSYKEAIRSSECTSNRVADALSRRSNLLATMTLSVPGFESFKELLETDPFFTKIMAGLGSQNFSEFFLVDGFLFHGNHYVFLSVVCGCKLSKNYTEGHLGRDRTLQLVRIIILADDSAGGGTICGTLSCMSSIKREGDECGSLFASTNSDTAMDGT</sequence>
<organism evidence="2 3">
    <name type="scientific">Acer saccharum</name>
    <name type="common">Sugar maple</name>
    <dbReference type="NCBI Taxonomy" id="4024"/>
    <lineage>
        <taxon>Eukaryota</taxon>
        <taxon>Viridiplantae</taxon>
        <taxon>Streptophyta</taxon>
        <taxon>Embryophyta</taxon>
        <taxon>Tracheophyta</taxon>
        <taxon>Spermatophyta</taxon>
        <taxon>Magnoliopsida</taxon>
        <taxon>eudicotyledons</taxon>
        <taxon>Gunneridae</taxon>
        <taxon>Pentapetalae</taxon>
        <taxon>rosids</taxon>
        <taxon>malvids</taxon>
        <taxon>Sapindales</taxon>
        <taxon>Sapindaceae</taxon>
        <taxon>Hippocastanoideae</taxon>
        <taxon>Acereae</taxon>
        <taxon>Acer</taxon>
    </lineage>
</organism>
<comment type="caution">
    <text evidence="2">The sequence shown here is derived from an EMBL/GenBank/DDBJ whole genome shotgun (WGS) entry which is preliminary data.</text>
</comment>
<evidence type="ECO:0000256" key="1">
    <source>
        <dbReference type="SAM" id="MobiDB-lite"/>
    </source>
</evidence>
<reference evidence="2" key="2">
    <citation type="submission" date="2023-06" db="EMBL/GenBank/DDBJ databases">
        <authorList>
            <person name="Swenson N.G."/>
            <person name="Wegrzyn J.L."/>
            <person name="Mcevoy S.L."/>
        </authorList>
    </citation>
    <scope>NUCLEOTIDE SEQUENCE</scope>
    <source>
        <strain evidence="2">NS2018</strain>
        <tissue evidence="2">Leaf</tissue>
    </source>
</reference>
<proteinExistence type="predicted"/>
<name>A0AA39SR47_ACESA</name>